<comment type="subcellular location">
    <subcellularLocation>
        <location evidence="1">Cell membrane</location>
    </subcellularLocation>
</comment>
<dbReference type="SMART" id="SM00283">
    <property type="entry name" value="MA"/>
    <property type="match status" value="1"/>
</dbReference>
<keyword evidence="7" id="KW-0812">Transmembrane</keyword>
<dbReference type="InterPro" id="IPR004089">
    <property type="entry name" value="MCPsignal_dom"/>
</dbReference>
<dbReference type="PROSITE" id="PS50885">
    <property type="entry name" value="HAMP"/>
    <property type="match status" value="1"/>
</dbReference>
<proteinExistence type="inferred from homology"/>
<protein>
    <submittedName>
        <fullName evidence="10">Methyl-accepting chemotaxis protein</fullName>
    </submittedName>
</protein>
<feature type="domain" description="Methyl-accepting transducer" evidence="8">
    <location>
        <begin position="283"/>
        <end position="519"/>
    </location>
</feature>
<dbReference type="OrthoDB" id="358716at2"/>
<evidence type="ECO:0000256" key="7">
    <source>
        <dbReference type="SAM" id="Phobius"/>
    </source>
</evidence>
<evidence type="ECO:0000313" key="10">
    <source>
        <dbReference type="EMBL" id="RNB87269.1"/>
    </source>
</evidence>
<organism evidence="10 11">
    <name type="scientific">Brevibacillus fluminis</name>
    <dbReference type="NCBI Taxonomy" id="511487"/>
    <lineage>
        <taxon>Bacteria</taxon>
        <taxon>Bacillati</taxon>
        <taxon>Bacillota</taxon>
        <taxon>Bacilli</taxon>
        <taxon>Bacillales</taxon>
        <taxon>Paenibacillaceae</taxon>
        <taxon>Brevibacillus</taxon>
    </lineage>
</organism>
<dbReference type="Pfam" id="PF00672">
    <property type="entry name" value="HAMP"/>
    <property type="match status" value="1"/>
</dbReference>
<sequence length="569" mass="61514">MRNRIRFTVQAKITLSFVIIILVMVATGGMSYWKTSLMEQKSDEIVHDAMVIGEAARDLHTDLVQLETGVRGYILVEKEEYLEPYFIGTAELVKDLAQIRTYEENHPVMKDLIENKAYPQIKLLQEYFDSQVDLVKRGKKQEALDKLGNGKRAMDEFNKINQQILKNVSNIVDGASAQTAEAADQAKLTIIAGAASALVISVVFALLLIKGIVKPIRRISRQLGEIADGEGDLTKTIEVGTKDELADLAASFNRMTSSLRELIRQVGQNAEMVMASAEELTASIEQNGKASEQIAFGIQEAAHDAEKQVVHIKGNAAALTQMAGGLSEIAVGATEVSGYAERTSSIALAGSERIGKAIAQMDSINKTVHDLADHINELGKDSQEIEKIVEAITGIAAQTNLLALNAAIEAARAGEHGRGFAVVAGEVRKLAEQSAESSRQITELIVDIQNEIKRAVQSMKQSADEVQEGIRFVHQVGESFGQIQTAVDEVTGRIMQVRDTSHEVTSGTDQLSASFSEMIAVVEHSAAGAQAASNASEVQLASVEEITASAASLAKMSEQLQQMIARFNV</sequence>
<keyword evidence="7" id="KW-1133">Transmembrane helix</keyword>
<accession>A0A3M8DI40</accession>
<keyword evidence="4 6" id="KW-0807">Transducer</keyword>
<keyword evidence="3 7" id="KW-0472">Membrane</keyword>
<dbReference type="GO" id="GO:0007165">
    <property type="term" value="P:signal transduction"/>
    <property type="evidence" value="ECO:0007669"/>
    <property type="project" value="UniProtKB-KW"/>
</dbReference>
<dbReference type="InterPro" id="IPR004090">
    <property type="entry name" value="Chemotax_Me-accpt_rcpt"/>
</dbReference>
<dbReference type="PANTHER" id="PTHR32089">
    <property type="entry name" value="METHYL-ACCEPTING CHEMOTAXIS PROTEIN MCPB"/>
    <property type="match status" value="1"/>
</dbReference>
<dbReference type="FunFam" id="1.10.287.950:FF:000001">
    <property type="entry name" value="Methyl-accepting chemotaxis sensory transducer"/>
    <property type="match status" value="1"/>
</dbReference>
<dbReference type="RefSeq" id="WP_122918967.1">
    <property type="nucleotide sequence ID" value="NZ_RHHQ01000012.1"/>
</dbReference>
<evidence type="ECO:0000256" key="3">
    <source>
        <dbReference type="ARBA" id="ARBA00023136"/>
    </source>
</evidence>
<evidence type="ECO:0000256" key="6">
    <source>
        <dbReference type="PROSITE-ProRule" id="PRU00284"/>
    </source>
</evidence>
<evidence type="ECO:0000259" key="9">
    <source>
        <dbReference type="PROSITE" id="PS50885"/>
    </source>
</evidence>
<evidence type="ECO:0000256" key="1">
    <source>
        <dbReference type="ARBA" id="ARBA00004236"/>
    </source>
</evidence>
<dbReference type="InterPro" id="IPR003660">
    <property type="entry name" value="HAMP_dom"/>
</dbReference>
<comment type="caution">
    <text evidence="10">The sequence shown here is derived from an EMBL/GenBank/DDBJ whole genome shotgun (WGS) entry which is preliminary data.</text>
</comment>
<dbReference type="PROSITE" id="PS50111">
    <property type="entry name" value="CHEMOTAXIS_TRANSDUC_2"/>
    <property type="match status" value="1"/>
</dbReference>
<dbReference type="Pfam" id="PF05227">
    <property type="entry name" value="CHASE3"/>
    <property type="match status" value="1"/>
</dbReference>
<gene>
    <name evidence="10" type="ORF">EDM56_16500</name>
</gene>
<dbReference type="CDD" id="cd11386">
    <property type="entry name" value="MCP_signal"/>
    <property type="match status" value="1"/>
</dbReference>
<comment type="similarity">
    <text evidence="5">Belongs to the methyl-accepting chemotaxis (MCP) protein family.</text>
</comment>
<dbReference type="PRINTS" id="PR00260">
    <property type="entry name" value="CHEMTRNSDUCR"/>
</dbReference>
<evidence type="ECO:0000313" key="11">
    <source>
        <dbReference type="Proteomes" id="UP000271031"/>
    </source>
</evidence>
<dbReference type="Proteomes" id="UP000271031">
    <property type="component" value="Unassembled WGS sequence"/>
</dbReference>
<evidence type="ECO:0000256" key="2">
    <source>
        <dbReference type="ARBA" id="ARBA00022475"/>
    </source>
</evidence>
<keyword evidence="2" id="KW-1003">Cell membrane</keyword>
<evidence type="ECO:0000259" key="8">
    <source>
        <dbReference type="PROSITE" id="PS50111"/>
    </source>
</evidence>
<dbReference type="GO" id="GO:0006935">
    <property type="term" value="P:chemotaxis"/>
    <property type="evidence" value="ECO:0007669"/>
    <property type="project" value="InterPro"/>
</dbReference>
<dbReference type="PANTHER" id="PTHR32089:SF112">
    <property type="entry name" value="LYSOZYME-LIKE PROTEIN-RELATED"/>
    <property type="match status" value="1"/>
</dbReference>
<dbReference type="InterPro" id="IPR007891">
    <property type="entry name" value="CHASE3"/>
</dbReference>
<dbReference type="AlphaFoldDB" id="A0A3M8DI40"/>
<dbReference type="CDD" id="cd06225">
    <property type="entry name" value="HAMP"/>
    <property type="match status" value="1"/>
</dbReference>
<dbReference type="Gene3D" id="1.10.8.500">
    <property type="entry name" value="HAMP domain in histidine kinase"/>
    <property type="match status" value="1"/>
</dbReference>
<dbReference type="Gene3D" id="1.10.287.950">
    <property type="entry name" value="Methyl-accepting chemotaxis protein"/>
    <property type="match status" value="1"/>
</dbReference>
<evidence type="ECO:0000256" key="4">
    <source>
        <dbReference type="ARBA" id="ARBA00023224"/>
    </source>
</evidence>
<keyword evidence="11" id="KW-1185">Reference proteome</keyword>
<dbReference type="Pfam" id="PF00015">
    <property type="entry name" value="MCPsignal"/>
    <property type="match status" value="1"/>
</dbReference>
<evidence type="ECO:0000256" key="5">
    <source>
        <dbReference type="ARBA" id="ARBA00029447"/>
    </source>
</evidence>
<dbReference type="GO" id="GO:0004888">
    <property type="term" value="F:transmembrane signaling receptor activity"/>
    <property type="evidence" value="ECO:0007669"/>
    <property type="project" value="InterPro"/>
</dbReference>
<name>A0A3M8DI40_9BACL</name>
<feature type="domain" description="HAMP" evidence="9">
    <location>
        <begin position="210"/>
        <end position="264"/>
    </location>
</feature>
<dbReference type="SUPFAM" id="SSF58104">
    <property type="entry name" value="Methyl-accepting chemotaxis protein (MCP) signaling domain"/>
    <property type="match status" value="1"/>
</dbReference>
<dbReference type="GO" id="GO:0005886">
    <property type="term" value="C:plasma membrane"/>
    <property type="evidence" value="ECO:0007669"/>
    <property type="project" value="UniProtKB-SubCell"/>
</dbReference>
<reference evidence="10 11" key="1">
    <citation type="submission" date="2018-10" db="EMBL/GenBank/DDBJ databases">
        <title>Phylogenomics of Brevibacillus.</title>
        <authorList>
            <person name="Dunlap C."/>
        </authorList>
    </citation>
    <scope>NUCLEOTIDE SEQUENCE [LARGE SCALE GENOMIC DNA]</scope>
    <source>
        <strain evidence="10 11">JCM 15716</strain>
    </source>
</reference>
<dbReference type="EMBL" id="RHHQ01000012">
    <property type="protein sequence ID" value="RNB87269.1"/>
    <property type="molecule type" value="Genomic_DNA"/>
</dbReference>
<feature type="transmembrane region" description="Helical" evidence="7">
    <location>
        <begin position="12"/>
        <end position="33"/>
    </location>
</feature>
<feature type="transmembrane region" description="Helical" evidence="7">
    <location>
        <begin position="188"/>
        <end position="209"/>
    </location>
</feature>
<dbReference type="SMART" id="SM00304">
    <property type="entry name" value="HAMP"/>
    <property type="match status" value="2"/>
</dbReference>